<feature type="region of interest" description="Disordered" evidence="17">
    <location>
        <begin position="930"/>
        <end position="963"/>
    </location>
</feature>
<feature type="region of interest" description="Disordered" evidence="17">
    <location>
        <begin position="743"/>
        <end position="808"/>
    </location>
</feature>
<evidence type="ECO:0000256" key="12">
    <source>
        <dbReference type="ARBA" id="ARBA00022881"/>
    </source>
</evidence>
<feature type="region of interest" description="Disordered" evidence="17">
    <location>
        <begin position="837"/>
        <end position="877"/>
    </location>
</feature>
<evidence type="ECO:0000259" key="19">
    <source>
        <dbReference type="SMART" id="SM00485"/>
    </source>
</evidence>
<feature type="compositionally biased region" description="Gly residues" evidence="17">
    <location>
        <begin position="714"/>
        <end position="730"/>
    </location>
</feature>
<dbReference type="SMART" id="SM00484">
    <property type="entry name" value="XPGI"/>
    <property type="match status" value="1"/>
</dbReference>
<evidence type="ECO:0000256" key="5">
    <source>
        <dbReference type="ARBA" id="ARBA00022722"/>
    </source>
</evidence>
<evidence type="ECO:0000256" key="13">
    <source>
        <dbReference type="ARBA" id="ARBA00023125"/>
    </source>
</evidence>
<evidence type="ECO:0000256" key="2">
    <source>
        <dbReference type="ARBA" id="ARBA00004123"/>
    </source>
</evidence>
<keyword evidence="15" id="KW-0539">Nucleus</keyword>
<dbReference type="GO" id="GO:0035312">
    <property type="term" value="F:5'-3' DNA exonuclease activity"/>
    <property type="evidence" value="ECO:0007669"/>
    <property type="project" value="InterPro"/>
</dbReference>
<evidence type="ECO:0000256" key="7">
    <source>
        <dbReference type="ARBA" id="ARBA00022763"/>
    </source>
</evidence>
<feature type="region of interest" description="Disordered" evidence="17">
    <location>
        <begin position="469"/>
        <end position="511"/>
    </location>
</feature>
<evidence type="ECO:0000313" key="20">
    <source>
        <dbReference type="EMBL" id="GIM05405.1"/>
    </source>
</evidence>
<protein>
    <recommendedName>
        <fullName evidence="4">Exonuclease 1</fullName>
    </recommendedName>
</protein>
<keyword evidence="13" id="KW-0238">DNA-binding</keyword>
<evidence type="ECO:0000256" key="15">
    <source>
        <dbReference type="ARBA" id="ARBA00023242"/>
    </source>
</evidence>
<evidence type="ECO:0000256" key="14">
    <source>
        <dbReference type="ARBA" id="ARBA00023204"/>
    </source>
</evidence>
<dbReference type="GO" id="GO:0003677">
    <property type="term" value="F:DNA binding"/>
    <property type="evidence" value="ECO:0007669"/>
    <property type="project" value="UniProtKB-KW"/>
</dbReference>
<dbReference type="Gene3D" id="1.10.150.20">
    <property type="entry name" value="5' to 3' exonuclease, C-terminal subdomain"/>
    <property type="match status" value="1"/>
</dbReference>
<keyword evidence="8" id="KW-0228">DNA excision</keyword>
<dbReference type="GO" id="GO:0046872">
    <property type="term" value="F:metal ion binding"/>
    <property type="evidence" value="ECO:0007669"/>
    <property type="project" value="UniProtKB-KW"/>
</dbReference>
<accession>A0A8J4GEC3</accession>
<dbReference type="FunFam" id="1.10.150.20:FF:000011">
    <property type="entry name" value="exonuclease 1"/>
    <property type="match status" value="1"/>
</dbReference>
<evidence type="ECO:0000256" key="4">
    <source>
        <dbReference type="ARBA" id="ARBA00020324"/>
    </source>
</evidence>
<dbReference type="PRINTS" id="PR00853">
    <property type="entry name" value="XPGRADSUPER"/>
</dbReference>
<dbReference type="GO" id="GO:0005634">
    <property type="term" value="C:nucleus"/>
    <property type="evidence" value="ECO:0007669"/>
    <property type="project" value="UniProtKB-SubCell"/>
</dbReference>
<dbReference type="FunFam" id="3.40.50.1010:FF:000002">
    <property type="entry name" value="Exonuclease 1, putative"/>
    <property type="match status" value="1"/>
</dbReference>
<keyword evidence="10" id="KW-0269">Exonuclease</keyword>
<gene>
    <name evidence="20" type="ORF">Vretimale_9786</name>
</gene>
<dbReference type="InterPro" id="IPR036279">
    <property type="entry name" value="5-3_exonuclease_C_sf"/>
</dbReference>
<dbReference type="InterPro" id="IPR044752">
    <property type="entry name" value="PIN-like_EXO1"/>
</dbReference>
<dbReference type="SUPFAM" id="SSF47807">
    <property type="entry name" value="5' to 3' exonuclease, C-terminal subdomain"/>
    <property type="match status" value="1"/>
</dbReference>
<keyword evidence="6" id="KW-0479">Metal-binding</keyword>
<dbReference type="Pfam" id="PF00867">
    <property type="entry name" value="XPG_I"/>
    <property type="match status" value="1"/>
</dbReference>
<feature type="domain" description="XPG N-terminal" evidence="19">
    <location>
        <begin position="1"/>
        <end position="99"/>
    </location>
</feature>
<dbReference type="GO" id="GO:0006281">
    <property type="term" value="P:DNA repair"/>
    <property type="evidence" value="ECO:0007669"/>
    <property type="project" value="UniProtKB-KW"/>
</dbReference>
<dbReference type="SMART" id="SM00485">
    <property type="entry name" value="XPGN"/>
    <property type="match status" value="1"/>
</dbReference>
<dbReference type="EMBL" id="BNCQ01000018">
    <property type="protein sequence ID" value="GIM05405.1"/>
    <property type="molecule type" value="Genomic_DNA"/>
</dbReference>
<comment type="cofactor">
    <cofactor evidence="1">
        <name>Mg(2+)</name>
        <dbReference type="ChEBI" id="CHEBI:18420"/>
    </cofactor>
</comment>
<dbReference type="InterPro" id="IPR006086">
    <property type="entry name" value="XPG-I_dom"/>
</dbReference>
<comment type="similarity">
    <text evidence="3">Belongs to the XPG/RAD2 endonuclease family. EXO1 subfamily.</text>
</comment>
<feature type="compositionally biased region" description="Acidic residues" evidence="17">
    <location>
        <begin position="549"/>
        <end position="561"/>
    </location>
</feature>
<feature type="non-terminal residue" evidence="20">
    <location>
        <position position="1187"/>
    </location>
</feature>
<dbReference type="Pfam" id="PF00752">
    <property type="entry name" value="XPG_N"/>
    <property type="match status" value="1"/>
</dbReference>
<reference evidence="20" key="1">
    <citation type="journal article" date="2021" name="Proc. Natl. Acad. Sci. U.S.A.">
        <title>Three genomes in the algal genus Volvox reveal the fate of a haploid sex-determining region after a transition to homothallism.</title>
        <authorList>
            <person name="Yamamoto K."/>
            <person name="Hamaji T."/>
            <person name="Kawai-Toyooka H."/>
            <person name="Matsuzaki R."/>
            <person name="Takahashi F."/>
            <person name="Nishimura Y."/>
            <person name="Kawachi M."/>
            <person name="Noguchi H."/>
            <person name="Minakuchi Y."/>
            <person name="Umen J.G."/>
            <person name="Toyoda A."/>
            <person name="Nozaki H."/>
        </authorList>
    </citation>
    <scope>NUCLEOTIDE SEQUENCE</scope>
    <source>
        <strain evidence="20">NIES-3785</strain>
    </source>
</reference>
<dbReference type="PANTHER" id="PTHR11081:SF65">
    <property type="entry name" value="DNA DAMAGE-INDUCIBLE PROTEIN DIN7-RELATED"/>
    <property type="match status" value="1"/>
</dbReference>
<feature type="region of interest" description="Disordered" evidence="17">
    <location>
        <begin position="976"/>
        <end position="1039"/>
    </location>
</feature>
<evidence type="ECO:0000256" key="16">
    <source>
        <dbReference type="ARBA" id="ARBA00060210"/>
    </source>
</evidence>
<keyword evidence="11" id="KW-0460">Magnesium</keyword>
<dbReference type="SUPFAM" id="SSF88723">
    <property type="entry name" value="PIN domain-like"/>
    <property type="match status" value="1"/>
</dbReference>
<dbReference type="InterPro" id="IPR029060">
    <property type="entry name" value="PIN-like_dom_sf"/>
</dbReference>
<dbReference type="InterPro" id="IPR006084">
    <property type="entry name" value="XPG/Rad2"/>
</dbReference>
<keyword evidence="5" id="KW-0540">Nuclease</keyword>
<dbReference type="Proteomes" id="UP000722791">
    <property type="component" value="Unassembled WGS sequence"/>
</dbReference>
<dbReference type="GO" id="GO:0017108">
    <property type="term" value="F:5'-flap endonuclease activity"/>
    <property type="evidence" value="ECO:0007669"/>
    <property type="project" value="TreeGrafter"/>
</dbReference>
<keyword evidence="12" id="KW-0267">Excision nuclease</keyword>
<feature type="compositionally biased region" description="Basic and acidic residues" evidence="17">
    <location>
        <begin position="562"/>
        <end position="571"/>
    </location>
</feature>
<evidence type="ECO:0000256" key="17">
    <source>
        <dbReference type="SAM" id="MobiDB-lite"/>
    </source>
</evidence>
<sequence length="1187" mass="122453">MGINGLLQQLKSISRQTHVSSYRGHKVAIDGYSWLHKGAYGCSRELCEGIWVDGYVRYFLSRIDMLLGNGVIPIVVFDGCRLPMKADEEESRRRNRREALERARAHAEAGNLTAATECYQRAVDIAPWMAKVVMEALREREVTCLVAPYEADAQMSYLALRNDVHAVLTEDSDMLAYGCPRVLYKLDRSGTGEEVVLKDLPLVRELNMAGFDHDMLLQMCILAGCDFLPNLAGVGIKKAHAMIRKHRDFVKVVRFLRFNGTSLPPGYEVRFQRTIWLFRHQRVYCPVTRALTHLRPLPPGGLAAADVLVLAALPTEGPERDALPFLGPPMEAEVAAGIAAGDLDPSTLQPFNLQAIYRGCAYPPRHLRALLLPPASATAAAAPALTATQGRASDGAGLSGSAGGGGGGSSSQSQGPHRNHHKHYNHHQFIMSQQPNNRHGRVPAVGKPPVPPNGRIDRYFFAPNPAVSQPFRAHAPPQRRGEAGRNGERVPGQQSPVGSRHGVHSNAGGGGPQMVVTLRGLPVATVGAAAGAGAGVAEGLGGRRKEGGMDEGEAEREEDEEEHGHDQLRQVDEEESHGAGCSPRSGKRRRLAVGNGTAGGSAGSSLFARFRRSPATAVAATAATAVAAAAVEEGAASPGGARVAEPWRPDSQSPPQPQSQAHLRHSQPAPGESFGRRRESAPVSEPRNAAAATAAVGSGSITPGFHPLRPIGGDKSGGGAAGSCGNGGGDELQLTCPLGFAHDSQRTGLSSQGRARSYWSGAESGPLGLDGGRTPSGTGTADGSDLDSQLDSQLTASGGEGSGWLMWRASSGGGAGGLGGGRSRAPAQLAMEALLNEPHSGGGSAPLSQQGGMCPGGSGGGGGGGPVSSFNLGGHQSGRHVRGALEALQRWRQGAGAGAGAGGDALSQPLDTDAGMDAADAILATGTGTGISIGSAQPGPVPPHTGALGTRLHKPPPQFSIYDLDEDPEIDLHRAVSDPDLIPDPDSDLGTVPEGSADRCAATANGGIRPSRRLPRLSREAASSPRGTAGAGKAVGRGRGGGYCGAAATGLSLLNDNDDDGSDEDDGDDDNGEAEVTSPFKLPACLPRTCVRPVSPQLQSAAHGSMAVRRGFGALLHRRGRLIGGIGLQQYTQTTACSDGEGGGAAATATTATAGVDQGLGSPVPECLRPNASIASGLRTVGEGDAG</sequence>
<dbReference type="AlphaFoldDB" id="A0A8J4GEC3"/>
<evidence type="ECO:0000256" key="11">
    <source>
        <dbReference type="ARBA" id="ARBA00022842"/>
    </source>
</evidence>
<evidence type="ECO:0000256" key="10">
    <source>
        <dbReference type="ARBA" id="ARBA00022839"/>
    </source>
</evidence>
<dbReference type="Gene3D" id="3.40.50.1010">
    <property type="entry name" value="5'-nuclease"/>
    <property type="match status" value="1"/>
</dbReference>
<evidence type="ECO:0000259" key="18">
    <source>
        <dbReference type="SMART" id="SM00484"/>
    </source>
</evidence>
<dbReference type="CDD" id="cd09857">
    <property type="entry name" value="PIN_EXO1"/>
    <property type="match status" value="1"/>
</dbReference>
<dbReference type="PANTHER" id="PTHR11081">
    <property type="entry name" value="FLAP ENDONUCLEASE FAMILY MEMBER"/>
    <property type="match status" value="1"/>
</dbReference>
<proteinExistence type="inferred from homology"/>
<dbReference type="CDD" id="cd09908">
    <property type="entry name" value="H3TH_EXO1"/>
    <property type="match status" value="1"/>
</dbReference>
<evidence type="ECO:0000256" key="6">
    <source>
        <dbReference type="ARBA" id="ARBA00022723"/>
    </source>
</evidence>
<keyword evidence="9" id="KW-0378">Hydrolase</keyword>
<feature type="domain" description="XPG-I" evidence="18">
    <location>
        <begin position="138"/>
        <end position="208"/>
    </location>
</feature>
<feature type="region of interest" description="Disordered" evidence="17">
    <location>
        <begin position="637"/>
        <end position="730"/>
    </location>
</feature>
<dbReference type="InterPro" id="IPR006085">
    <property type="entry name" value="XPG_DNA_repair_N"/>
</dbReference>
<keyword evidence="14" id="KW-0234">DNA repair</keyword>
<feature type="compositionally biased region" description="Gly residues" evidence="17">
    <location>
        <begin position="397"/>
        <end position="409"/>
    </location>
</feature>
<evidence type="ECO:0000313" key="21">
    <source>
        <dbReference type="Proteomes" id="UP000722791"/>
    </source>
</evidence>
<feature type="region of interest" description="Disordered" evidence="17">
    <location>
        <begin position="536"/>
        <end position="604"/>
    </location>
</feature>
<evidence type="ECO:0000256" key="1">
    <source>
        <dbReference type="ARBA" id="ARBA00001946"/>
    </source>
</evidence>
<organism evidence="20 21">
    <name type="scientific">Volvox reticuliferus</name>
    <dbReference type="NCBI Taxonomy" id="1737510"/>
    <lineage>
        <taxon>Eukaryota</taxon>
        <taxon>Viridiplantae</taxon>
        <taxon>Chlorophyta</taxon>
        <taxon>core chlorophytes</taxon>
        <taxon>Chlorophyceae</taxon>
        <taxon>CS clade</taxon>
        <taxon>Chlamydomonadales</taxon>
        <taxon>Volvocaceae</taxon>
        <taxon>Volvox</taxon>
    </lineage>
</organism>
<feature type="compositionally biased region" description="Gly residues" evidence="17">
    <location>
        <begin position="1029"/>
        <end position="1039"/>
    </location>
</feature>
<feature type="compositionally biased region" description="Basic and acidic residues" evidence="17">
    <location>
        <begin position="479"/>
        <end position="488"/>
    </location>
</feature>
<feature type="compositionally biased region" description="Acidic residues" evidence="17">
    <location>
        <begin position="1056"/>
        <end position="1073"/>
    </location>
</feature>
<feature type="region of interest" description="Disordered" evidence="17">
    <location>
        <begin position="1054"/>
        <end position="1078"/>
    </location>
</feature>
<comment type="subcellular location">
    <subcellularLocation>
        <location evidence="2">Nucleus</location>
    </subcellularLocation>
</comment>
<comment type="function">
    <text evidence="16">Putative 5'-&gt;3' double-stranded DNA exonuclease which may also contain a cryptic 3'-&gt;5' double-stranded DNA exonuclease activity. May be involved in DNA mismatch repair (MMR).</text>
</comment>
<feature type="compositionally biased region" description="Gly residues" evidence="17">
    <location>
        <begin position="853"/>
        <end position="866"/>
    </location>
</feature>
<evidence type="ECO:0000256" key="8">
    <source>
        <dbReference type="ARBA" id="ARBA00022769"/>
    </source>
</evidence>
<comment type="caution">
    <text evidence="20">The sequence shown here is derived from an EMBL/GenBank/DDBJ whole genome shotgun (WGS) entry which is preliminary data.</text>
</comment>
<name>A0A8J4GEC3_9CHLO</name>
<dbReference type="InterPro" id="IPR037315">
    <property type="entry name" value="EXO1_H3TH"/>
</dbReference>
<keyword evidence="7" id="KW-0227">DNA damage</keyword>
<evidence type="ECO:0000256" key="9">
    <source>
        <dbReference type="ARBA" id="ARBA00022801"/>
    </source>
</evidence>
<evidence type="ECO:0000256" key="3">
    <source>
        <dbReference type="ARBA" id="ARBA00010563"/>
    </source>
</evidence>
<feature type="region of interest" description="Disordered" evidence="17">
    <location>
        <begin position="390"/>
        <end position="421"/>
    </location>
</feature>